<gene>
    <name evidence="1" type="ORF">GGX14DRAFT_535100</name>
</gene>
<evidence type="ECO:0000313" key="2">
    <source>
        <dbReference type="Proteomes" id="UP001219525"/>
    </source>
</evidence>
<protein>
    <submittedName>
        <fullName evidence="1">Uncharacterized protein</fullName>
    </submittedName>
</protein>
<reference evidence="1" key="1">
    <citation type="submission" date="2023-03" db="EMBL/GenBank/DDBJ databases">
        <title>Massive genome expansion in bonnet fungi (Mycena s.s.) driven by repeated elements and novel gene families across ecological guilds.</title>
        <authorList>
            <consortium name="Lawrence Berkeley National Laboratory"/>
            <person name="Harder C.B."/>
            <person name="Miyauchi S."/>
            <person name="Viragh M."/>
            <person name="Kuo A."/>
            <person name="Thoen E."/>
            <person name="Andreopoulos B."/>
            <person name="Lu D."/>
            <person name="Skrede I."/>
            <person name="Drula E."/>
            <person name="Henrissat B."/>
            <person name="Morin E."/>
            <person name="Kohler A."/>
            <person name="Barry K."/>
            <person name="LaButti K."/>
            <person name="Morin E."/>
            <person name="Salamov A."/>
            <person name="Lipzen A."/>
            <person name="Mereny Z."/>
            <person name="Hegedus B."/>
            <person name="Baldrian P."/>
            <person name="Stursova M."/>
            <person name="Weitz H."/>
            <person name="Taylor A."/>
            <person name="Grigoriev I.V."/>
            <person name="Nagy L.G."/>
            <person name="Martin F."/>
            <person name="Kauserud H."/>
        </authorList>
    </citation>
    <scope>NUCLEOTIDE SEQUENCE</scope>
    <source>
        <strain evidence="1">9144</strain>
    </source>
</reference>
<dbReference type="EMBL" id="JARJCW010000031">
    <property type="protein sequence ID" value="KAJ7209303.1"/>
    <property type="molecule type" value="Genomic_DNA"/>
</dbReference>
<name>A0AAD6VCU5_9AGAR</name>
<sequence length="744" mass="86111">MAEKLLPSPKDVWIRNGSRVTFHSYEELQNALASARKYGVREKEIKFRFRDPWKILTDSLADPTLHPTAMYHSVHKYCCTGDTQETSAERFVDEPNSADTWARFDHCLLPVHFWLDDGLVTKRITVHPMVLRPVNQPGEIRNASGNGGGVLLGYMISPDDPDDPSSRNVAETLEWARFRMDVYQKILRVVFSSLRERSWMGEAFKCPDGRVRIFYPSILINSLDGKEAAYFNACRAALAICCCPKCLVRKEMLHRITAKFEMRTSATMKAVIKRVRQQPTKTAREEILKSYGLHDTQHFLWGFRFSDPYAAYSYDTLHSDDLGKWRDHLWEPLLDVIKALNLSGELARNMRHFPRWPNLKHFNKVTTVHFTDGQSYYDILKCILSNIVQLLPHDDPLVHCIRAYQRYRVMVGMHCMPESRLARLKTFIADYEYWCERVSRKYGKSFDFFKQHAIAHVLKDIWDKGTTNHGSTRPGEGFQQEARSAYAKTNMKDAEAQMSRIDETLEVIARIRMNIDNADKAAAKAAGSDEAVDETPVDIQDSDHWSFGTLVPGGWMNSRAVESANNKSVFFADFDLRLREFLLSEYPQERVTLEDTILLVKIQHFKTAYISYQSCEDWRAARDIVRANPLFHKRERYDCLLVNMVEEGLHFARTRCFIRCKLPSGRRVDFSIVQMFERSKWKPRTRWAGCEIRDQSKKVAFLSMEYVIRGALMAPVSRATREPTHVLVDAVDADMFLRADNMSL</sequence>
<evidence type="ECO:0000313" key="1">
    <source>
        <dbReference type="EMBL" id="KAJ7209303.1"/>
    </source>
</evidence>
<dbReference type="Proteomes" id="UP001219525">
    <property type="component" value="Unassembled WGS sequence"/>
</dbReference>
<accession>A0AAD6VCU5</accession>
<comment type="caution">
    <text evidence="1">The sequence shown here is derived from an EMBL/GenBank/DDBJ whole genome shotgun (WGS) entry which is preliminary data.</text>
</comment>
<dbReference type="Pfam" id="PF18759">
    <property type="entry name" value="Plavaka"/>
    <property type="match status" value="1"/>
</dbReference>
<proteinExistence type="predicted"/>
<dbReference type="InterPro" id="IPR041078">
    <property type="entry name" value="Plavaka"/>
</dbReference>
<dbReference type="AlphaFoldDB" id="A0AAD6VCU5"/>
<keyword evidence="2" id="KW-1185">Reference proteome</keyword>
<organism evidence="1 2">
    <name type="scientific">Mycena pura</name>
    <dbReference type="NCBI Taxonomy" id="153505"/>
    <lineage>
        <taxon>Eukaryota</taxon>
        <taxon>Fungi</taxon>
        <taxon>Dikarya</taxon>
        <taxon>Basidiomycota</taxon>
        <taxon>Agaricomycotina</taxon>
        <taxon>Agaricomycetes</taxon>
        <taxon>Agaricomycetidae</taxon>
        <taxon>Agaricales</taxon>
        <taxon>Marasmiineae</taxon>
        <taxon>Mycenaceae</taxon>
        <taxon>Mycena</taxon>
    </lineage>
</organism>